<feature type="non-terminal residue" evidence="2">
    <location>
        <position position="1"/>
    </location>
</feature>
<dbReference type="AlphaFoldDB" id="A0A392R5V0"/>
<evidence type="ECO:0000313" key="2">
    <source>
        <dbReference type="EMBL" id="MCI31988.1"/>
    </source>
</evidence>
<feature type="compositionally biased region" description="Basic and acidic residues" evidence="1">
    <location>
        <begin position="70"/>
        <end position="79"/>
    </location>
</feature>
<name>A0A392R5V0_9FABA</name>
<evidence type="ECO:0000313" key="3">
    <source>
        <dbReference type="Proteomes" id="UP000265520"/>
    </source>
</evidence>
<comment type="caution">
    <text evidence="2">The sequence shown here is derived from an EMBL/GenBank/DDBJ whole genome shotgun (WGS) entry which is preliminary data.</text>
</comment>
<proteinExistence type="predicted"/>
<protein>
    <submittedName>
        <fullName evidence="2">RNA-binding protein</fullName>
    </submittedName>
</protein>
<organism evidence="2 3">
    <name type="scientific">Trifolium medium</name>
    <dbReference type="NCBI Taxonomy" id="97028"/>
    <lineage>
        <taxon>Eukaryota</taxon>
        <taxon>Viridiplantae</taxon>
        <taxon>Streptophyta</taxon>
        <taxon>Embryophyta</taxon>
        <taxon>Tracheophyta</taxon>
        <taxon>Spermatophyta</taxon>
        <taxon>Magnoliopsida</taxon>
        <taxon>eudicotyledons</taxon>
        <taxon>Gunneridae</taxon>
        <taxon>Pentapetalae</taxon>
        <taxon>rosids</taxon>
        <taxon>fabids</taxon>
        <taxon>Fabales</taxon>
        <taxon>Fabaceae</taxon>
        <taxon>Papilionoideae</taxon>
        <taxon>50 kb inversion clade</taxon>
        <taxon>NPAAA clade</taxon>
        <taxon>Hologalegina</taxon>
        <taxon>IRL clade</taxon>
        <taxon>Trifolieae</taxon>
        <taxon>Trifolium</taxon>
    </lineage>
</organism>
<feature type="region of interest" description="Disordered" evidence="1">
    <location>
        <begin position="36"/>
        <end position="88"/>
    </location>
</feature>
<dbReference type="EMBL" id="LXQA010191750">
    <property type="protein sequence ID" value="MCI31988.1"/>
    <property type="molecule type" value="Genomic_DNA"/>
</dbReference>
<reference evidence="2 3" key="1">
    <citation type="journal article" date="2018" name="Front. Plant Sci.">
        <title>Red Clover (Trifolium pratense) and Zigzag Clover (T. medium) - A Picture of Genomic Similarities and Differences.</title>
        <authorList>
            <person name="Dluhosova J."/>
            <person name="Istvanek J."/>
            <person name="Nedelnik J."/>
            <person name="Repkova J."/>
        </authorList>
    </citation>
    <scope>NUCLEOTIDE SEQUENCE [LARGE SCALE GENOMIC DNA]</scope>
    <source>
        <strain evidence="3">cv. 10/8</strain>
        <tissue evidence="2">Leaf</tissue>
    </source>
</reference>
<accession>A0A392R5V0</accession>
<keyword evidence="3" id="KW-1185">Reference proteome</keyword>
<feature type="non-terminal residue" evidence="2">
    <location>
        <position position="88"/>
    </location>
</feature>
<feature type="compositionally biased region" description="Low complexity" evidence="1">
    <location>
        <begin position="36"/>
        <end position="51"/>
    </location>
</feature>
<sequence>PLMYGPGATPAGMAMMPMLLPDGRIAYVLQQPGLQQPGLQQSGLQQSGFQQHAPSPVSRHGRNSGGSSSGEKRSNDNNRNRGHGRYNP</sequence>
<evidence type="ECO:0000256" key="1">
    <source>
        <dbReference type="SAM" id="MobiDB-lite"/>
    </source>
</evidence>
<dbReference type="Proteomes" id="UP000265520">
    <property type="component" value="Unassembled WGS sequence"/>
</dbReference>